<sequence>VQNTEDLELHFKADRSLPEEADRGILKIQNSKQTEDGPHLAADQVSSQR</sequence>
<organism evidence="2 3">
    <name type="scientific">Rhizophagus clarus</name>
    <dbReference type="NCBI Taxonomy" id="94130"/>
    <lineage>
        <taxon>Eukaryota</taxon>
        <taxon>Fungi</taxon>
        <taxon>Fungi incertae sedis</taxon>
        <taxon>Mucoromycota</taxon>
        <taxon>Glomeromycotina</taxon>
        <taxon>Glomeromycetes</taxon>
        <taxon>Glomerales</taxon>
        <taxon>Glomeraceae</taxon>
        <taxon>Rhizophagus</taxon>
    </lineage>
</organism>
<feature type="compositionally biased region" description="Basic and acidic residues" evidence="1">
    <location>
        <begin position="7"/>
        <end position="25"/>
    </location>
</feature>
<evidence type="ECO:0000313" key="2">
    <source>
        <dbReference type="EMBL" id="GBB87220.1"/>
    </source>
</evidence>
<name>A0A2Z6QAP2_9GLOM</name>
<dbReference type="AlphaFoldDB" id="A0A2Z6QAP2"/>
<evidence type="ECO:0000256" key="1">
    <source>
        <dbReference type="SAM" id="MobiDB-lite"/>
    </source>
</evidence>
<dbReference type="EMBL" id="BEXD01000410">
    <property type="protein sequence ID" value="GBB87220.1"/>
    <property type="molecule type" value="Genomic_DNA"/>
</dbReference>
<comment type="caution">
    <text evidence="2">The sequence shown here is derived from an EMBL/GenBank/DDBJ whole genome shotgun (WGS) entry which is preliminary data.</text>
</comment>
<feature type="non-terminal residue" evidence="2">
    <location>
        <position position="1"/>
    </location>
</feature>
<proteinExistence type="predicted"/>
<feature type="region of interest" description="Disordered" evidence="1">
    <location>
        <begin position="1"/>
        <end position="49"/>
    </location>
</feature>
<gene>
    <name evidence="2" type="ORF">RclHR1_13670001</name>
</gene>
<protein>
    <submittedName>
        <fullName evidence="2">Uncharacterized protein</fullName>
    </submittedName>
</protein>
<keyword evidence="3" id="KW-1185">Reference proteome</keyword>
<accession>A0A2Z6QAP2</accession>
<reference evidence="2 3" key="1">
    <citation type="submission" date="2017-11" db="EMBL/GenBank/DDBJ databases">
        <title>The genome of Rhizophagus clarus HR1 reveals common genetic basis of auxotrophy among arbuscular mycorrhizal fungi.</title>
        <authorList>
            <person name="Kobayashi Y."/>
        </authorList>
    </citation>
    <scope>NUCLEOTIDE SEQUENCE [LARGE SCALE GENOMIC DNA]</scope>
    <source>
        <strain evidence="2 3">HR1</strain>
    </source>
</reference>
<evidence type="ECO:0000313" key="3">
    <source>
        <dbReference type="Proteomes" id="UP000247702"/>
    </source>
</evidence>
<dbReference type="Proteomes" id="UP000247702">
    <property type="component" value="Unassembled WGS sequence"/>
</dbReference>